<dbReference type="InterPro" id="IPR017441">
    <property type="entry name" value="Protein_kinase_ATP_BS"/>
</dbReference>
<evidence type="ECO:0000313" key="7">
    <source>
        <dbReference type="EMBL" id="RMX51936.1"/>
    </source>
</evidence>
<dbReference type="EMBL" id="RCHS01001705">
    <property type="protein sequence ID" value="RMX51936.1"/>
    <property type="molecule type" value="Genomic_DNA"/>
</dbReference>
<keyword evidence="3 4" id="KW-0067">ATP-binding</keyword>
<dbReference type="AlphaFoldDB" id="A0A3M6UED0"/>
<feature type="binding site" evidence="4">
    <location>
        <position position="48"/>
    </location>
    <ligand>
        <name>ATP</name>
        <dbReference type="ChEBI" id="CHEBI:30616"/>
    </ligand>
</feature>
<dbReference type="Gene3D" id="1.10.510.10">
    <property type="entry name" value="Transferase(Phosphotransferase) domain 1"/>
    <property type="match status" value="1"/>
</dbReference>
<sequence length="334" mass="38402">MAGPSKPSIQGGAIIAKNYRLLGKIGEGSFGVIFLGKNVESREQVAIKIEAKESSQPQTLPEEAHLLNTLHSTSIDGIVEGFPQVLWYGRESNNNILVMELLGANLDQLLHKVSGKFSLKTVIQLADQMIDRIKFVHENDYVHRDVKPENFLMGRRDKTDKVYLIDFGLAKRFRDKRGKHLRFRQIENREITGTTRYASINSHKGMELSRRDDLESLGYVLLYFCKGSLPWQGLQARNDQERFKLIKEGKLSISVECLCHELPDEFKDYLNYCRGLNFEDEPNYEFIKGLFKQLASKIEIEYNGVFDWDQKAAISNSKDTEQLETLEREKFTSK</sequence>
<evidence type="ECO:0000256" key="1">
    <source>
        <dbReference type="ARBA" id="ARBA00012513"/>
    </source>
</evidence>
<dbReference type="InterPro" id="IPR011009">
    <property type="entry name" value="Kinase-like_dom_sf"/>
</dbReference>
<protein>
    <recommendedName>
        <fullName evidence="1">non-specific serine/threonine protein kinase</fullName>
        <ecNumber evidence="1">2.7.11.1</ecNumber>
    </recommendedName>
</protein>
<dbReference type="CDD" id="cd14016">
    <property type="entry name" value="STKc_CK1"/>
    <property type="match status" value="1"/>
</dbReference>
<dbReference type="InterPro" id="IPR008271">
    <property type="entry name" value="Ser/Thr_kinase_AS"/>
</dbReference>
<dbReference type="GO" id="GO:0004674">
    <property type="term" value="F:protein serine/threonine kinase activity"/>
    <property type="evidence" value="ECO:0007669"/>
    <property type="project" value="UniProtKB-KW"/>
</dbReference>
<dbReference type="Proteomes" id="UP000275408">
    <property type="component" value="Unassembled WGS sequence"/>
</dbReference>
<gene>
    <name evidence="7" type="ORF">pdam_00004723</name>
</gene>
<proteinExistence type="inferred from homology"/>
<dbReference type="Pfam" id="PF00069">
    <property type="entry name" value="Pkinase"/>
    <property type="match status" value="1"/>
</dbReference>
<accession>A0A3M6UED0</accession>
<keyword evidence="5" id="KW-0723">Serine/threonine-protein kinase</keyword>
<comment type="caution">
    <text evidence="7">The sequence shown here is derived from an EMBL/GenBank/DDBJ whole genome shotgun (WGS) entry which is preliminary data.</text>
</comment>
<feature type="domain" description="Protein kinase" evidence="6">
    <location>
        <begin position="19"/>
        <end position="291"/>
    </location>
</feature>
<evidence type="ECO:0000256" key="5">
    <source>
        <dbReference type="RuleBase" id="RU000304"/>
    </source>
</evidence>
<reference evidence="7 8" key="1">
    <citation type="journal article" date="2018" name="Sci. Rep.">
        <title>Comparative analysis of the Pocillopora damicornis genome highlights role of immune system in coral evolution.</title>
        <authorList>
            <person name="Cunning R."/>
            <person name="Bay R.A."/>
            <person name="Gillette P."/>
            <person name="Baker A.C."/>
            <person name="Traylor-Knowles N."/>
        </authorList>
    </citation>
    <scope>NUCLEOTIDE SEQUENCE [LARGE SCALE GENOMIC DNA]</scope>
    <source>
        <strain evidence="7">RSMAS</strain>
        <tissue evidence="7">Whole animal</tissue>
    </source>
</reference>
<dbReference type="InterPro" id="IPR050235">
    <property type="entry name" value="CK1_Ser-Thr_kinase"/>
</dbReference>
<keyword evidence="8" id="KW-1185">Reference proteome</keyword>
<dbReference type="FunFam" id="1.10.510.10:FF:001190">
    <property type="entry name" value="Uncharacterized protein"/>
    <property type="match status" value="1"/>
</dbReference>
<keyword evidence="5" id="KW-0418">Kinase</keyword>
<evidence type="ECO:0000256" key="2">
    <source>
        <dbReference type="ARBA" id="ARBA00022741"/>
    </source>
</evidence>
<evidence type="ECO:0000256" key="4">
    <source>
        <dbReference type="PROSITE-ProRule" id="PRU10141"/>
    </source>
</evidence>
<dbReference type="PROSITE" id="PS00108">
    <property type="entry name" value="PROTEIN_KINASE_ST"/>
    <property type="match status" value="1"/>
</dbReference>
<dbReference type="OMA" id="YRAIERI"/>
<dbReference type="PROSITE" id="PS00107">
    <property type="entry name" value="PROTEIN_KINASE_ATP"/>
    <property type="match status" value="1"/>
</dbReference>
<dbReference type="SUPFAM" id="SSF56112">
    <property type="entry name" value="Protein kinase-like (PK-like)"/>
    <property type="match status" value="1"/>
</dbReference>
<dbReference type="PANTHER" id="PTHR11909">
    <property type="entry name" value="CASEIN KINASE-RELATED"/>
    <property type="match status" value="1"/>
</dbReference>
<dbReference type="OrthoDB" id="5800476at2759"/>
<keyword evidence="5" id="KW-0808">Transferase</keyword>
<comment type="similarity">
    <text evidence="5">Belongs to the protein kinase superfamily.</text>
</comment>
<dbReference type="PROSITE" id="PS50011">
    <property type="entry name" value="PROTEIN_KINASE_DOM"/>
    <property type="match status" value="1"/>
</dbReference>
<evidence type="ECO:0000256" key="3">
    <source>
        <dbReference type="ARBA" id="ARBA00022840"/>
    </source>
</evidence>
<dbReference type="STRING" id="46731.A0A3M6UED0"/>
<dbReference type="EC" id="2.7.11.1" evidence="1"/>
<name>A0A3M6UED0_POCDA</name>
<dbReference type="GO" id="GO:0005524">
    <property type="term" value="F:ATP binding"/>
    <property type="evidence" value="ECO:0007669"/>
    <property type="project" value="UniProtKB-UniRule"/>
</dbReference>
<evidence type="ECO:0000259" key="6">
    <source>
        <dbReference type="PROSITE" id="PS50011"/>
    </source>
</evidence>
<evidence type="ECO:0000313" key="8">
    <source>
        <dbReference type="Proteomes" id="UP000275408"/>
    </source>
</evidence>
<organism evidence="7 8">
    <name type="scientific">Pocillopora damicornis</name>
    <name type="common">Cauliflower coral</name>
    <name type="synonym">Millepora damicornis</name>
    <dbReference type="NCBI Taxonomy" id="46731"/>
    <lineage>
        <taxon>Eukaryota</taxon>
        <taxon>Metazoa</taxon>
        <taxon>Cnidaria</taxon>
        <taxon>Anthozoa</taxon>
        <taxon>Hexacorallia</taxon>
        <taxon>Scleractinia</taxon>
        <taxon>Astrocoeniina</taxon>
        <taxon>Pocilloporidae</taxon>
        <taxon>Pocillopora</taxon>
    </lineage>
</organism>
<dbReference type="InterPro" id="IPR000719">
    <property type="entry name" value="Prot_kinase_dom"/>
</dbReference>
<keyword evidence="2 4" id="KW-0547">Nucleotide-binding</keyword>
<dbReference type="SMART" id="SM00220">
    <property type="entry name" value="S_TKc"/>
    <property type="match status" value="1"/>
</dbReference>